<gene>
    <name evidence="1" type="ORF">Tco_0820478</name>
</gene>
<reference evidence="1" key="2">
    <citation type="submission" date="2022-01" db="EMBL/GenBank/DDBJ databases">
        <authorList>
            <person name="Yamashiro T."/>
            <person name="Shiraishi A."/>
            <person name="Satake H."/>
            <person name="Nakayama K."/>
        </authorList>
    </citation>
    <scope>NUCLEOTIDE SEQUENCE</scope>
</reference>
<sequence length="102" mass="11506">MIVDIEDDIMDPVMQCTSSFQPFPGFSQKKLVSFVTEIHTLSIDILPLWRLLILNRTPNVKITCWTPQVPQVVTKSPTLYLGDLARTLSDYLSIHSEDGKSA</sequence>
<protein>
    <submittedName>
        <fullName evidence="1">Uncharacterized protein</fullName>
    </submittedName>
</protein>
<keyword evidence="2" id="KW-1185">Reference proteome</keyword>
<proteinExistence type="predicted"/>
<dbReference type="Proteomes" id="UP001151760">
    <property type="component" value="Unassembled WGS sequence"/>
</dbReference>
<dbReference type="EMBL" id="BQNB010012108">
    <property type="protein sequence ID" value="GJS99308.1"/>
    <property type="molecule type" value="Genomic_DNA"/>
</dbReference>
<comment type="caution">
    <text evidence="1">The sequence shown here is derived from an EMBL/GenBank/DDBJ whole genome shotgun (WGS) entry which is preliminary data.</text>
</comment>
<name>A0ABQ5ADU0_9ASTR</name>
<organism evidence="1 2">
    <name type="scientific">Tanacetum coccineum</name>
    <dbReference type="NCBI Taxonomy" id="301880"/>
    <lineage>
        <taxon>Eukaryota</taxon>
        <taxon>Viridiplantae</taxon>
        <taxon>Streptophyta</taxon>
        <taxon>Embryophyta</taxon>
        <taxon>Tracheophyta</taxon>
        <taxon>Spermatophyta</taxon>
        <taxon>Magnoliopsida</taxon>
        <taxon>eudicotyledons</taxon>
        <taxon>Gunneridae</taxon>
        <taxon>Pentapetalae</taxon>
        <taxon>asterids</taxon>
        <taxon>campanulids</taxon>
        <taxon>Asterales</taxon>
        <taxon>Asteraceae</taxon>
        <taxon>Asteroideae</taxon>
        <taxon>Anthemideae</taxon>
        <taxon>Anthemidinae</taxon>
        <taxon>Tanacetum</taxon>
    </lineage>
</organism>
<evidence type="ECO:0000313" key="1">
    <source>
        <dbReference type="EMBL" id="GJS99308.1"/>
    </source>
</evidence>
<evidence type="ECO:0000313" key="2">
    <source>
        <dbReference type="Proteomes" id="UP001151760"/>
    </source>
</evidence>
<reference evidence="1" key="1">
    <citation type="journal article" date="2022" name="Int. J. Mol. Sci.">
        <title>Draft Genome of Tanacetum Coccineum: Genomic Comparison of Closely Related Tanacetum-Family Plants.</title>
        <authorList>
            <person name="Yamashiro T."/>
            <person name="Shiraishi A."/>
            <person name="Nakayama K."/>
            <person name="Satake H."/>
        </authorList>
    </citation>
    <scope>NUCLEOTIDE SEQUENCE</scope>
</reference>
<accession>A0ABQ5ADU0</accession>